<dbReference type="EMBL" id="AMXE01000028">
    <property type="protein sequence ID" value="ENO88248.1"/>
    <property type="molecule type" value="Genomic_DNA"/>
</dbReference>
<protein>
    <submittedName>
        <fullName evidence="3">Iron hydroxamate ABC transporter periplasmic protein</fullName>
    </submittedName>
</protein>
<dbReference type="InterPro" id="IPR002491">
    <property type="entry name" value="ABC_transptr_periplasmic_BD"/>
</dbReference>
<sequence length="281" mass="30438">MNPAIETFRTGGAPDTHVDACGRRHPQAGGDARIVSLVPSLTELICDLGLGAQLVGRTGFCIHPRETLRTVPKVGGTKDVKVDVLRALEPSHLIVNVDENRRETVEELAAFVPNVIVTHPCAPADNLGLYRLFGGVFGREREAEALCAALQSALDEAAALRAQLAGEAVLYLIWRQPWMTVSRETYISAMLDTVGWRTLPEGTGPRYPAFDWALAARAERVFLSSEPYHFNASHLSEVESLGGRPAALIDGEMVSWYGSRAVAGLRYLLGLRRELAGLAAA</sequence>
<name>N6Z1F8_THAL4</name>
<dbReference type="PANTHER" id="PTHR30535">
    <property type="entry name" value="VITAMIN B12-BINDING PROTEIN"/>
    <property type="match status" value="1"/>
</dbReference>
<evidence type="ECO:0000313" key="3">
    <source>
        <dbReference type="EMBL" id="ENO88248.1"/>
    </source>
</evidence>
<dbReference type="Proteomes" id="UP000013232">
    <property type="component" value="Unassembled WGS sequence"/>
</dbReference>
<dbReference type="RefSeq" id="WP_004337438.1">
    <property type="nucleotide sequence ID" value="NZ_AMXE01000028.1"/>
</dbReference>
<gene>
    <name evidence="3" type="ORF">C666_09310</name>
</gene>
<reference evidence="3 4" key="1">
    <citation type="submission" date="2012-09" db="EMBL/GenBank/DDBJ databases">
        <title>Draft Genome Sequences of 6 Strains from Genus Thauera.</title>
        <authorList>
            <person name="Liu B."/>
            <person name="Shapleigh J.P."/>
            <person name="Frostegard A.H."/>
        </authorList>
    </citation>
    <scope>NUCLEOTIDE SEQUENCE [LARGE SCALE GENOMIC DNA]</scope>
    <source>
        <strain evidence="4">47Lol / DSM 12138</strain>
    </source>
</reference>
<dbReference type="AlphaFoldDB" id="N6Z1F8"/>
<dbReference type="eggNOG" id="COG4558">
    <property type="taxonomic scope" value="Bacteria"/>
</dbReference>
<evidence type="ECO:0000313" key="4">
    <source>
        <dbReference type="Proteomes" id="UP000013232"/>
    </source>
</evidence>
<dbReference type="Pfam" id="PF01497">
    <property type="entry name" value="Peripla_BP_2"/>
    <property type="match status" value="1"/>
</dbReference>
<keyword evidence="1" id="KW-0732">Signal</keyword>
<dbReference type="Gene3D" id="3.40.50.1980">
    <property type="entry name" value="Nitrogenase molybdenum iron protein domain"/>
    <property type="match status" value="2"/>
</dbReference>
<organism evidence="3 4">
    <name type="scientific">Thauera linaloolentis (strain DSM 12138 / JCM 21573 / CCUG 41526 / CIP 105981 / IAM 15112 / NBRC 102519 / 47Lol)</name>
    <dbReference type="NCBI Taxonomy" id="1123367"/>
    <lineage>
        <taxon>Bacteria</taxon>
        <taxon>Pseudomonadati</taxon>
        <taxon>Pseudomonadota</taxon>
        <taxon>Betaproteobacteria</taxon>
        <taxon>Rhodocyclales</taxon>
        <taxon>Zoogloeaceae</taxon>
        <taxon>Thauera</taxon>
    </lineage>
</organism>
<evidence type="ECO:0000256" key="1">
    <source>
        <dbReference type="ARBA" id="ARBA00022729"/>
    </source>
</evidence>
<dbReference type="InterPro" id="IPR050902">
    <property type="entry name" value="ABC_Transporter_SBP"/>
</dbReference>
<proteinExistence type="predicted"/>
<dbReference type="OrthoDB" id="9816357at2"/>
<dbReference type="STRING" id="1123367.GCA_000621305_02909"/>
<evidence type="ECO:0000259" key="2">
    <source>
        <dbReference type="PROSITE" id="PS50983"/>
    </source>
</evidence>
<accession>N6Z1F8</accession>
<dbReference type="PANTHER" id="PTHR30535:SF35">
    <property type="entry name" value="PERIPLASMIC BINDING PROTEIN"/>
    <property type="match status" value="1"/>
</dbReference>
<dbReference type="SUPFAM" id="SSF53807">
    <property type="entry name" value="Helical backbone' metal receptor"/>
    <property type="match status" value="1"/>
</dbReference>
<dbReference type="InterPro" id="IPR054828">
    <property type="entry name" value="Vit_B12_bind_prot"/>
</dbReference>
<keyword evidence="4" id="KW-1185">Reference proteome</keyword>
<comment type="caution">
    <text evidence="3">The sequence shown here is derived from an EMBL/GenBank/DDBJ whole genome shotgun (WGS) entry which is preliminary data.</text>
</comment>
<dbReference type="PROSITE" id="PS50983">
    <property type="entry name" value="FE_B12_PBP"/>
    <property type="match status" value="1"/>
</dbReference>
<dbReference type="NCBIfam" id="NF038402">
    <property type="entry name" value="TroA_like"/>
    <property type="match status" value="1"/>
</dbReference>
<feature type="domain" description="Fe/B12 periplasmic-binding" evidence="2">
    <location>
        <begin position="33"/>
        <end position="281"/>
    </location>
</feature>